<accession>A0AAU7JWF6</accession>
<gene>
    <name evidence="2" type="ORF">ABEG17_05145</name>
</gene>
<feature type="region of interest" description="Disordered" evidence="1">
    <location>
        <begin position="501"/>
        <end position="525"/>
    </location>
</feature>
<feature type="compositionally biased region" description="Polar residues" evidence="1">
    <location>
        <begin position="514"/>
        <end position="525"/>
    </location>
</feature>
<evidence type="ECO:0000313" key="2">
    <source>
        <dbReference type="EMBL" id="XBO44732.1"/>
    </source>
</evidence>
<dbReference type="InterPro" id="IPR046828">
    <property type="entry name" value="RepSA"/>
</dbReference>
<protein>
    <submittedName>
        <fullName evidence="2">Replication initiator</fullName>
    </submittedName>
</protein>
<dbReference type="Pfam" id="PF20199">
    <property type="entry name" value="RepSA"/>
    <property type="match status" value="1"/>
</dbReference>
<dbReference type="RefSeq" id="WP_406832216.1">
    <property type="nucleotide sequence ID" value="NZ_CP157483.1"/>
</dbReference>
<proteinExistence type="predicted"/>
<reference evidence="2" key="1">
    <citation type="submission" date="2024-05" db="EMBL/GenBank/DDBJ databases">
        <authorList>
            <person name="Kim S."/>
            <person name="Heo J."/>
            <person name="Choi H."/>
            <person name="Choi Y."/>
            <person name="Kwon S.-W."/>
            <person name="Kim Y."/>
        </authorList>
    </citation>
    <scope>NUCLEOTIDE SEQUENCE</scope>
    <source>
        <strain evidence="2">KACC 23699</strain>
    </source>
</reference>
<feature type="region of interest" description="Disordered" evidence="1">
    <location>
        <begin position="70"/>
        <end position="130"/>
    </location>
</feature>
<dbReference type="EMBL" id="CP157483">
    <property type="protein sequence ID" value="XBO44732.1"/>
    <property type="molecule type" value="Genomic_DNA"/>
</dbReference>
<sequence length="525" mass="58458">MATLQIPDHVIRHIASREGVCTRPVLRRVTDRVTGESVVRALDCGSTLESRCPACAAKARRLRMSQCTEGWHLTEEPQPPLATADVEEASESDEAHDGTDGLYADQLDQDAEDGAGSRRVRSTRRLDGMPDLPQQEIANRTVGTVFTAADGKAYRPSMFVTLTLDSYGRIRPGQGVPARPERYDYRRAALDALHFPKLMDRWFTNLRRAAGYRVQYFGAIEAQMRLAPHLHVALRGAIPRATVKAVTQATYLALWWPQMEQPVYVERTPVWADGQYRDPDTGWPLPTWEQALAAVDEDPTAEPAHVVTFGRQVDVKGILAGTKDSDRAVRYLTKYLTKSVADTYAEDDTPNPAYEAHIDRLHGHLRWLPCSPGCANWLRYGTQPKDPGPGLVPGHCASKAHDREHLGLGGRRVLVSRGWSGKTLTQHRADRRAVVEEVLKAAGIEPETANRMAADTLTDDGRPRFVWEEVPVTNADWQAVIIDSLREHRRRRDQYDQARQALTTGNDPPVDNRSAVNQQPATGAA</sequence>
<evidence type="ECO:0000256" key="1">
    <source>
        <dbReference type="SAM" id="MobiDB-lite"/>
    </source>
</evidence>
<name>A0AAU7JWF6_9MICO</name>
<organism evidence="2">
    <name type="scientific">Pedococcus sp. KACC 23699</name>
    <dbReference type="NCBI Taxonomy" id="3149228"/>
    <lineage>
        <taxon>Bacteria</taxon>
        <taxon>Bacillati</taxon>
        <taxon>Actinomycetota</taxon>
        <taxon>Actinomycetes</taxon>
        <taxon>Micrococcales</taxon>
        <taxon>Intrasporangiaceae</taxon>
        <taxon>Pedococcus</taxon>
    </lineage>
</organism>
<dbReference type="AlphaFoldDB" id="A0AAU7JWF6"/>